<evidence type="ECO:0000256" key="1">
    <source>
        <dbReference type="SAM" id="Phobius"/>
    </source>
</evidence>
<reference evidence="2" key="1">
    <citation type="submission" date="2021-11" db="EMBL/GenBank/DDBJ databases">
        <authorList>
            <person name="Bulgarelli D."/>
        </authorList>
    </citation>
    <scope>NUCLEOTIDE SEQUENCE</scope>
    <source>
        <strain evidence="2">Bi133</strain>
    </source>
</reference>
<comment type="caution">
    <text evidence="2">The sequence shown here is derived from an EMBL/GenBank/DDBJ whole genome shotgun (WGS) entry which is preliminary data.</text>
</comment>
<evidence type="ECO:0000313" key="2">
    <source>
        <dbReference type="EMBL" id="CAH0289934.1"/>
    </source>
</evidence>
<gene>
    <name evidence="2" type="ORF">SRABI133_04202</name>
</gene>
<dbReference type="AlphaFoldDB" id="A0A9W4L953"/>
<proteinExistence type="predicted"/>
<feature type="transmembrane region" description="Helical" evidence="1">
    <location>
        <begin position="118"/>
        <end position="138"/>
    </location>
</feature>
<dbReference type="Proteomes" id="UP000789326">
    <property type="component" value="Unassembled WGS sequence"/>
</dbReference>
<feature type="transmembrane region" description="Helical" evidence="1">
    <location>
        <begin position="86"/>
        <end position="106"/>
    </location>
</feature>
<keyword evidence="1" id="KW-0472">Membrane</keyword>
<dbReference type="EMBL" id="CAKKMG010000085">
    <property type="protein sequence ID" value="CAH0289934.1"/>
    <property type="molecule type" value="Genomic_DNA"/>
</dbReference>
<keyword evidence="1" id="KW-1133">Transmembrane helix</keyword>
<accession>A0A9W4L953</accession>
<protein>
    <submittedName>
        <fullName evidence="2">Uncharacterized protein</fullName>
    </submittedName>
</protein>
<dbReference type="RefSeq" id="WP_230303495.1">
    <property type="nucleotide sequence ID" value="NZ_CAKKMG010000085.1"/>
</dbReference>
<evidence type="ECO:0000313" key="3">
    <source>
        <dbReference type="Proteomes" id="UP000789326"/>
    </source>
</evidence>
<name>A0A9W4L953_9BACI</name>
<keyword evidence="1" id="KW-0812">Transmembrane</keyword>
<sequence length="141" mass="15054">MFRANTEVMSIKEFMARDVRREHAQRKVKRKATAKKVAKVAVAVSVTTLSIGFGDVSFAAAGALNGAVTAKVITAFNPLIELVQALSYPIGLTMMLGGGLFVMIGNSERGLGMIQKAGVGYVLIQMLPLLMDLLVEIAKSL</sequence>
<organism evidence="2 3">
    <name type="scientific">Peribacillus simplex</name>
    <dbReference type="NCBI Taxonomy" id="1478"/>
    <lineage>
        <taxon>Bacteria</taxon>
        <taxon>Bacillati</taxon>
        <taxon>Bacillota</taxon>
        <taxon>Bacilli</taxon>
        <taxon>Bacillales</taxon>
        <taxon>Bacillaceae</taxon>
        <taxon>Peribacillus</taxon>
    </lineage>
</organism>